<organism evidence="1 2">
    <name type="scientific">Cloeon dipterum</name>
    <dbReference type="NCBI Taxonomy" id="197152"/>
    <lineage>
        <taxon>Eukaryota</taxon>
        <taxon>Metazoa</taxon>
        <taxon>Ecdysozoa</taxon>
        <taxon>Arthropoda</taxon>
        <taxon>Hexapoda</taxon>
        <taxon>Insecta</taxon>
        <taxon>Pterygota</taxon>
        <taxon>Palaeoptera</taxon>
        <taxon>Ephemeroptera</taxon>
        <taxon>Pisciforma</taxon>
        <taxon>Baetidae</taxon>
        <taxon>Cloeon</taxon>
    </lineage>
</organism>
<gene>
    <name evidence="1" type="ORF">CLODIP_2_CD09713</name>
</gene>
<reference evidence="1 2" key="1">
    <citation type="submission" date="2020-04" db="EMBL/GenBank/DDBJ databases">
        <authorList>
            <person name="Alioto T."/>
            <person name="Alioto T."/>
            <person name="Gomez Garrido J."/>
        </authorList>
    </citation>
    <scope>NUCLEOTIDE SEQUENCE [LARGE SCALE GENOMIC DNA]</scope>
</reference>
<evidence type="ECO:0000313" key="1">
    <source>
        <dbReference type="EMBL" id="CAB3381120.1"/>
    </source>
</evidence>
<dbReference type="SUPFAM" id="SSF52047">
    <property type="entry name" value="RNI-like"/>
    <property type="match status" value="1"/>
</dbReference>
<keyword evidence="2" id="KW-1185">Reference proteome</keyword>
<dbReference type="EMBL" id="CADEPI010000225">
    <property type="protein sequence ID" value="CAB3381120.1"/>
    <property type="molecule type" value="Genomic_DNA"/>
</dbReference>
<dbReference type="Proteomes" id="UP000494165">
    <property type="component" value="Unassembled WGS sequence"/>
</dbReference>
<proteinExistence type="predicted"/>
<sequence>MEPPRQFDLALIILCGNIEKHDKDQVKIVFEPLHQRIVDKVFQRTKNHYLTCDGRENHNDKLFALLPCLISSKLCTKLNFHDLLMNCKGSYLPHTHFEKFLLSLGSVSPNLKELKICRRSTFENTLSKYELASIIRLKSLANLDFNDICVPLSGILLISRGCENLKKITASQVMVDVDLLRDSFRDDFVYVCIETLNRYPGQINLRMDTTLPAPDPKYAAGTQCVKMILSPTRIQDFLLTQRFAEKLNEITFDTYKLGNNEEMAKFPHLPEIKYATVNCGGKSTHTLKWFLKRNGESLQELTLRGIGIMEKMRLGVIFILCPNLQSLELSACTLFGNGAPVDDMQQLKRFKWVNDAATARAHVAGPCLDAFAFSSILSAPLLEELHISLPKIDFSDNATVISRIRRRKILRHLKKLYMPMRLGNASEIPHENPSNYSKRFKELKKALVSAIDRLDERTVFKASNRRRYCIVS</sequence>
<dbReference type="InterPro" id="IPR032675">
    <property type="entry name" value="LRR_dom_sf"/>
</dbReference>
<dbReference type="OrthoDB" id="2882671at2759"/>
<dbReference type="Gene3D" id="3.80.10.10">
    <property type="entry name" value="Ribonuclease Inhibitor"/>
    <property type="match status" value="1"/>
</dbReference>
<dbReference type="AlphaFoldDB" id="A0A8S1DLT0"/>
<name>A0A8S1DLT0_9INSE</name>
<evidence type="ECO:0000313" key="2">
    <source>
        <dbReference type="Proteomes" id="UP000494165"/>
    </source>
</evidence>
<accession>A0A8S1DLT0</accession>
<comment type="caution">
    <text evidence="1">The sequence shown here is derived from an EMBL/GenBank/DDBJ whole genome shotgun (WGS) entry which is preliminary data.</text>
</comment>
<protein>
    <submittedName>
        <fullName evidence="1">Uncharacterized protein</fullName>
    </submittedName>
</protein>